<dbReference type="Proteomes" id="UP001140172">
    <property type="component" value="Unassembled WGS sequence"/>
</dbReference>
<evidence type="ECO:0000313" key="4">
    <source>
        <dbReference type="Proteomes" id="UP001140172"/>
    </source>
</evidence>
<dbReference type="Gene3D" id="1.20.1440.170">
    <property type="entry name" value="Translation machinery-associated protein 16-like"/>
    <property type="match status" value="1"/>
</dbReference>
<organism evidence="3 4">
    <name type="scientific">Coemansia interrupta</name>
    <dbReference type="NCBI Taxonomy" id="1126814"/>
    <lineage>
        <taxon>Eukaryota</taxon>
        <taxon>Fungi</taxon>
        <taxon>Fungi incertae sedis</taxon>
        <taxon>Zoopagomycota</taxon>
        <taxon>Kickxellomycotina</taxon>
        <taxon>Kickxellomycetes</taxon>
        <taxon>Kickxellales</taxon>
        <taxon>Kickxellaceae</taxon>
        <taxon>Coemansia</taxon>
    </lineage>
</organism>
<dbReference type="AlphaFoldDB" id="A0A9W8HMN7"/>
<dbReference type="InterPro" id="IPR038356">
    <property type="entry name" value="Tma16_sf"/>
</dbReference>
<keyword evidence="4" id="KW-1185">Reference proteome</keyword>
<evidence type="ECO:0000256" key="1">
    <source>
        <dbReference type="ARBA" id="ARBA00034127"/>
    </source>
</evidence>
<dbReference type="Pfam" id="PF11176">
    <property type="entry name" value="Tma16"/>
    <property type="match status" value="1"/>
</dbReference>
<gene>
    <name evidence="3" type="primary">TMA16</name>
    <name evidence="3" type="ORF">GGI15_000027</name>
</gene>
<dbReference type="InterPro" id="IPR021346">
    <property type="entry name" value="Tma16"/>
</dbReference>
<dbReference type="PANTHER" id="PTHR13349">
    <property type="entry name" value="TRANSLATION MACHINERY-ASSOCIATED PROTEIN 16"/>
    <property type="match status" value="1"/>
</dbReference>
<accession>A0A9W8HMN7</accession>
<dbReference type="OrthoDB" id="270284at2759"/>
<name>A0A9W8HMN7_9FUNG</name>
<feature type="compositionally biased region" description="Basic residues" evidence="2">
    <location>
        <begin position="1"/>
        <end position="12"/>
    </location>
</feature>
<sequence length="204" mass="23401">MPNNKRKRVAKIKGKEKAHPYSRKARQIARAMNTESLIARNKSDRLNMAMSRGQKLVWFRDNLDEIEYAEVPENTGEDGQKIKWTMYELGQLVDLYLERHEEELEKIDEKKKLGRLLTPKEALFLENIKVERNEAEMSGLEVPDLTDKELVEFLRKWDGDVNSVSLIKKIRCKPASAQETKDTTPAASSSQNQAIAEITGLSVE</sequence>
<feature type="region of interest" description="Disordered" evidence="2">
    <location>
        <begin position="174"/>
        <end position="204"/>
    </location>
</feature>
<comment type="caution">
    <text evidence="3">The sequence shown here is derived from an EMBL/GenBank/DDBJ whole genome shotgun (WGS) entry which is preliminary data.</text>
</comment>
<dbReference type="EMBL" id="JANBUM010000003">
    <property type="protein sequence ID" value="KAJ2788222.1"/>
    <property type="molecule type" value="Genomic_DNA"/>
</dbReference>
<dbReference type="GO" id="GO:0005634">
    <property type="term" value="C:nucleus"/>
    <property type="evidence" value="ECO:0007669"/>
    <property type="project" value="TreeGrafter"/>
</dbReference>
<reference evidence="3" key="1">
    <citation type="submission" date="2022-07" db="EMBL/GenBank/DDBJ databases">
        <title>Phylogenomic reconstructions and comparative analyses of Kickxellomycotina fungi.</title>
        <authorList>
            <person name="Reynolds N.K."/>
            <person name="Stajich J.E."/>
            <person name="Barry K."/>
            <person name="Grigoriev I.V."/>
            <person name="Crous P."/>
            <person name="Smith M.E."/>
        </authorList>
    </citation>
    <scope>NUCLEOTIDE SEQUENCE</scope>
    <source>
        <strain evidence="3">BCRC 34489</strain>
    </source>
</reference>
<feature type="compositionally biased region" description="Polar residues" evidence="2">
    <location>
        <begin position="183"/>
        <end position="194"/>
    </location>
</feature>
<proteinExistence type="inferred from homology"/>
<comment type="similarity">
    <text evidence="1">Belongs to the TMA16 family.</text>
</comment>
<evidence type="ECO:0000313" key="3">
    <source>
        <dbReference type="EMBL" id="KAJ2788222.1"/>
    </source>
</evidence>
<feature type="region of interest" description="Disordered" evidence="2">
    <location>
        <begin position="1"/>
        <end position="26"/>
    </location>
</feature>
<protein>
    <submittedName>
        <fullName evidence="3">Translation machinery-associated protein 16</fullName>
    </submittedName>
</protein>
<dbReference type="PANTHER" id="PTHR13349:SF2">
    <property type="entry name" value="TRANSLATION MACHINERY-ASSOCIATED PROTEIN 16"/>
    <property type="match status" value="1"/>
</dbReference>
<evidence type="ECO:0000256" key="2">
    <source>
        <dbReference type="SAM" id="MobiDB-lite"/>
    </source>
</evidence>